<proteinExistence type="predicted"/>
<accession>A0A1I6LLF6</accession>
<feature type="transmembrane region" description="Helical" evidence="1">
    <location>
        <begin position="101"/>
        <end position="133"/>
    </location>
</feature>
<name>A0A1I6LLF6_9SPHN</name>
<feature type="transmembrane region" description="Helical" evidence="1">
    <location>
        <begin position="145"/>
        <end position="173"/>
    </location>
</feature>
<keyword evidence="1" id="KW-0812">Transmembrane</keyword>
<feature type="transmembrane region" description="Helical" evidence="1">
    <location>
        <begin position="35"/>
        <end position="53"/>
    </location>
</feature>
<dbReference type="EMBL" id="FOZG01000002">
    <property type="protein sequence ID" value="SFS04229.1"/>
    <property type="molecule type" value="Genomic_DNA"/>
</dbReference>
<feature type="transmembrane region" description="Helical" evidence="1">
    <location>
        <begin position="179"/>
        <end position="202"/>
    </location>
</feature>
<keyword evidence="3" id="KW-1185">Reference proteome</keyword>
<dbReference type="STRING" id="1166337.SAMN05192580_2900"/>
<dbReference type="Proteomes" id="UP000198824">
    <property type="component" value="Unassembled WGS sequence"/>
</dbReference>
<keyword evidence="1" id="KW-0472">Membrane</keyword>
<reference evidence="2 3" key="1">
    <citation type="submission" date="2016-10" db="EMBL/GenBank/DDBJ databases">
        <authorList>
            <person name="de Groot N.N."/>
        </authorList>
    </citation>
    <scope>NUCLEOTIDE SEQUENCE [LARGE SCALE GENOMIC DNA]</scope>
    <source>
        <strain evidence="2 3">S5-249</strain>
    </source>
</reference>
<feature type="transmembrane region" description="Helical" evidence="1">
    <location>
        <begin position="65"/>
        <end position="89"/>
    </location>
</feature>
<evidence type="ECO:0000256" key="1">
    <source>
        <dbReference type="SAM" id="Phobius"/>
    </source>
</evidence>
<dbReference type="AlphaFoldDB" id="A0A1I6LLF6"/>
<keyword evidence="1" id="KW-1133">Transmembrane helix</keyword>
<dbReference type="RefSeq" id="WP_093315690.1">
    <property type="nucleotide sequence ID" value="NZ_FOZG01000002.1"/>
</dbReference>
<organism evidence="2 3">
    <name type="scientific">Sphingomonas jatrophae</name>
    <dbReference type="NCBI Taxonomy" id="1166337"/>
    <lineage>
        <taxon>Bacteria</taxon>
        <taxon>Pseudomonadati</taxon>
        <taxon>Pseudomonadota</taxon>
        <taxon>Alphaproteobacteria</taxon>
        <taxon>Sphingomonadales</taxon>
        <taxon>Sphingomonadaceae</taxon>
        <taxon>Sphingomonas</taxon>
    </lineage>
</organism>
<evidence type="ECO:0000313" key="3">
    <source>
        <dbReference type="Proteomes" id="UP000198824"/>
    </source>
</evidence>
<evidence type="ECO:0000313" key="2">
    <source>
        <dbReference type="EMBL" id="SFS04229.1"/>
    </source>
</evidence>
<protein>
    <submittedName>
        <fullName evidence="2">Uncharacterized protein</fullName>
    </submittedName>
</protein>
<sequence length="214" mass="21943">MRALGPGWWLLVLAATTLSDLIDLAVIAPPGATALVRMVLLTCTGCAVLRRLGGIAAPGRPSRALARYALFETGMALLFGISSHLLFVVGGLGDRPLATTWLVTFLVAAAWSIATIRLTGISAALACGAPFAAMRGAVAKTKGHATALAACVAQIVLPFTAIHLALVLLATSLPLPPKAIAALALLDGVVSAIAVLLALALLDAAWRIDARRFP</sequence>
<gene>
    <name evidence="2" type="ORF">SAMN05192580_2900</name>
</gene>